<comment type="caution">
    <text evidence="1">The sequence shown here is derived from an EMBL/GenBank/DDBJ whole genome shotgun (WGS) entry which is preliminary data.</text>
</comment>
<protein>
    <submittedName>
        <fullName evidence="1">Uncharacterized protein</fullName>
    </submittedName>
</protein>
<keyword evidence="2" id="KW-1185">Reference proteome</keyword>
<evidence type="ECO:0000313" key="2">
    <source>
        <dbReference type="Proteomes" id="UP001056120"/>
    </source>
</evidence>
<name>A0ACB9IRZ3_9ASTR</name>
<sequence length="192" mass="22631">MHAENEEENLNADYGLSPGYQHSPIIQQIVSVMDMDKALKRSIQEQVFETPTPTSQVRDSLIPSTRKKSIAKSNFTRSEEVITPDPKKYKKLFSHIDLDDEDMYDRSIENMVYFLEHGHKWKDIFLMTDIANNENVNSIRSKMIKEELERDRLVFWLKAIDFKNKQVKNMKIETLKSHVERMKREKAIARQA</sequence>
<reference evidence="1 2" key="2">
    <citation type="journal article" date="2022" name="Mol. Ecol. Resour.">
        <title>The genomes of chicory, endive, great burdock and yacon provide insights into Asteraceae paleo-polyploidization history and plant inulin production.</title>
        <authorList>
            <person name="Fan W."/>
            <person name="Wang S."/>
            <person name="Wang H."/>
            <person name="Wang A."/>
            <person name="Jiang F."/>
            <person name="Liu H."/>
            <person name="Zhao H."/>
            <person name="Xu D."/>
            <person name="Zhang Y."/>
        </authorList>
    </citation>
    <scope>NUCLEOTIDE SEQUENCE [LARGE SCALE GENOMIC DNA]</scope>
    <source>
        <strain evidence="2">cv. Yunnan</strain>
        <tissue evidence="1">Leaves</tissue>
    </source>
</reference>
<gene>
    <name evidence="1" type="ORF">L1987_19750</name>
</gene>
<organism evidence="1 2">
    <name type="scientific">Smallanthus sonchifolius</name>
    <dbReference type="NCBI Taxonomy" id="185202"/>
    <lineage>
        <taxon>Eukaryota</taxon>
        <taxon>Viridiplantae</taxon>
        <taxon>Streptophyta</taxon>
        <taxon>Embryophyta</taxon>
        <taxon>Tracheophyta</taxon>
        <taxon>Spermatophyta</taxon>
        <taxon>Magnoliopsida</taxon>
        <taxon>eudicotyledons</taxon>
        <taxon>Gunneridae</taxon>
        <taxon>Pentapetalae</taxon>
        <taxon>asterids</taxon>
        <taxon>campanulids</taxon>
        <taxon>Asterales</taxon>
        <taxon>Asteraceae</taxon>
        <taxon>Asteroideae</taxon>
        <taxon>Heliantheae alliance</taxon>
        <taxon>Millerieae</taxon>
        <taxon>Smallanthus</taxon>
    </lineage>
</organism>
<dbReference type="EMBL" id="CM042024">
    <property type="protein sequence ID" value="KAI3810140.1"/>
    <property type="molecule type" value="Genomic_DNA"/>
</dbReference>
<accession>A0ACB9IRZ3</accession>
<dbReference type="Proteomes" id="UP001056120">
    <property type="component" value="Linkage Group LG07"/>
</dbReference>
<reference evidence="2" key="1">
    <citation type="journal article" date="2022" name="Mol. Ecol. Resour.">
        <title>The genomes of chicory, endive, great burdock and yacon provide insights into Asteraceae palaeo-polyploidization history and plant inulin production.</title>
        <authorList>
            <person name="Fan W."/>
            <person name="Wang S."/>
            <person name="Wang H."/>
            <person name="Wang A."/>
            <person name="Jiang F."/>
            <person name="Liu H."/>
            <person name="Zhao H."/>
            <person name="Xu D."/>
            <person name="Zhang Y."/>
        </authorList>
    </citation>
    <scope>NUCLEOTIDE SEQUENCE [LARGE SCALE GENOMIC DNA]</scope>
    <source>
        <strain evidence="2">cv. Yunnan</strain>
    </source>
</reference>
<proteinExistence type="predicted"/>
<evidence type="ECO:0000313" key="1">
    <source>
        <dbReference type="EMBL" id="KAI3810140.1"/>
    </source>
</evidence>